<evidence type="ECO:0000313" key="2">
    <source>
        <dbReference type="Proteomes" id="UP000799777"/>
    </source>
</evidence>
<dbReference type="Proteomes" id="UP000799777">
    <property type="component" value="Unassembled WGS sequence"/>
</dbReference>
<dbReference type="OrthoDB" id="5314997at2759"/>
<keyword evidence="2" id="KW-1185">Reference proteome</keyword>
<gene>
    <name evidence="1" type="ORF">EK21DRAFT_116179</name>
</gene>
<reference evidence="1" key="1">
    <citation type="journal article" date="2020" name="Stud. Mycol.">
        <title>101 Dothideomycetes genomes: a test case for predicting lifestyles and emergence of pathogens.</title>
        <authorList>
            <person name="Haridas S."/>
            <person name="Albert R."/>
            <person name="Binder M."/>
            <person name="Bloem J."/>
            <person name="Labutti K."/>
            <person name="Salamov A."/>
            <person name="Andreopoulos B."/>
            <person name="Baker S."/>
            <person name="Barry K."/>
            <person name="Bills G."/>
            <person name="Bluhm B."/>
            <person name="Cannon C."/>
            <person name="Castanera R."/>
            <person name="Culley D."/>
            <person name="Daum C."/>
            <person name="Ezra D."/>
            <person name="Gonzalez J."/>
            <person name="Henrissat B."/>
            <person name="Kuo A."/>
            <person name="Liang C."/>
            <person name="Lipzen A."/>
            <person name="Lutzoni F."/>
            <person name="Magnuson J."/>
            <person name="Mondo S."/>
            <person name="Nolan M."/>
            <person name="Ohm R."/>
            <person name="Pangilinan J."/>
            <person name="Park H.-J."/>
            <person name="Ramirez L."/>
            <person name="Alfaro M."/>
            <person name="Sun H."/>
            <person name="Tritt A."/>
            <person name="Yoshinaga Y."/>
            <person name="Zwiers L.-H."/>
            <person name="Turgeon B."/>
            <person name="Goodwin S."/>
            <person name="Spatafora J."/>
            <person name="Crous P."/>
            <person name="Grigoriev I."/>
        </authorList>
    </citation>
    <scope>NUCLEOTIDE SEQUENCE</scope>
    <source>
        <strain evidence="1">CBS 110217</strain>
    </source>
</reference>
<evidence type="ECO:0000313" key="1">
    <source>
        <dbReference type="EMBL" id="KAF2026071.1"/>
    </source>
</evidence>
<sequence length="133" mass="15184">MDTQSTQGFHFLDLPAELRVMVYKEVTTTTRHHTFTDRAGGAGLFFDYERTSDWSFKKSSDSSFAPVVKYLPVALLSTCRLINIEATPIMKAKLDILRVEPLRFVIDSASLPRHDGLTDTFAYIIHNHVHRIE</sequence>
<proteinExistence type="predicted"/>
<protein>
    <submittedName>
        <fullName evidence="1">Uncharacterized protein</fullName>
    </submittedName>
</protein>
<comment type="caution">
    <text evidence="1">The sequence shown here is derived from an EMBL/GenBank/DDBJ whole genome shotgun (WGS) entry which is preliminary data.</text>
</comment>
<dbReference type="AlphaFoldDB" id="A0A9P4LGU5"/>
<accession>A0A9P4LGU5</accession>
<dbReference type="EMBL" id="ML978250">
    <property type="protein sequence ID" value="KAF2026071.1"/>
    <property type="molecule type" value="Genomic_DNA"/>
</dbReference>
<name>A0A9P4LGU5_9PLEO</name>
<organism evidence="1 2">
    <name type="scientific">Setomelanomma holmii</name>
    <dbReference type="NCBI Taxonomy" id="210430"/>
    <lineage>
        <taxon>Eukaryota</taxon>
        <taxon>Fungi</taxon>
        <taxon>Dikarya</taxon>
        <taxon>Ascomycota</taxon>
        <taxon>Pezizomycotina</taxon>
        <taxon>Dothideomycetes</taxon>
        <taxon>Pleosporomycetidae</taxon>
        <taxon>Pleosporales</taxon>
        <taxon>Pleosporineae</taxon>
        <taxon>Phaeosphaeriaceae</taxon>
        <taxon>Setomelanomma</taxon>
    </lineage>
</organism>